<evidence type="ECO:0000256" key="3">
    <source>
        <dbReference type="ARBA" id="ARBA00022692"/>
    </source>
</evidence>
<reference evidence="11" key="1">
    <citation type="submission" date="2022-11" db="UniProtKB">
        <authorList>
            <consortium name="WormBaseParasite"/>
        </authorList>
    </citation>
    <scope>IDENTIFICATION</scope>
</reference>
<dbReference type="GO" id="GO:0016717">
    <property type="term" value="F:oxidoreductase activity, acting on paired donors, with oxidation of a pair of donors resulting in the reduction of molecular oxygen to two molecules of water"/>
    <property type="evidence" value="ECO:0007669"/>
    <property type="project" value="TreeGrafter"/>
</dbReference>
<evidence type="ECO:0000256" key="1">
    <source>
        <dbReference type="ARBA" id="ARBA00004141"/>
    </source>
</evidence>
<feature type="domain" description="Fatty acid desaturase" evidence="9">
    <location>
        <begin position="156"/>
        <end position="419"/>
    </location>
</feature>
<evidence type="ECO:0000313" key="10">
    <source>
        <dbReference type="Proteomes" id="UP000887577"/>
    </source>
</evidence>
<keyword evidence="3 8" id="KW-0812">Transmembrane</keyword>
<feature type="transmembrane region" description="Helical" evidence="8">
    <location>
        <begin position="128"/>
        <end position="147"/>
    </location>
</feature>
<name>A0A914YZQ3_9BILA</name>
<dbReference type="GO" id="GO:0016020">
    <property type="term" value="C:membrane"/>
    <property type="evidence" value="ECO:0007669"/>
    <property type="project" value="UniProtKB-SubCell"/>
</dbReference>
<dbReference type="InterPro" id="IPR036400">
    <property type="entry name" value="Cyt_B5-like_heme/steroid_sf"/>
</dbReference>
<keyword evidence="10" id="KW-1185">Reference proteome</keyword>
<dbReference type="CDD" id="cd03506">
    <property type="entry name" value="Delta6-FADS-like"/>
    <property type="match status" value="1"/>
</dbReference>
<evidence type="ECO:0000313" key="11">
    <source>
        <dbReference type="WBParaSite" id="PSU_v2.g5579.t1"/>
    </source>
</evidence>
<keyword evidence="5" id="KW-0560">Oxidoreductase</keyword>
<comment type="similarity">
    <text evidence="2">Belongs to the fatty acid desaturase type 1 family.</text>
</comment>
<dbReference type="Proteomes" id="UP000887577">
    <property type="component" value="Unplaced"/>
</dbReference>
<feature type="transmembrane region" description="Helical" evidence="8">
    <location>
        <begin position="257"/>
        <end position="278"/>
    </location>
</feature>
<dbReference type="PANTHER" id="PTHR19353">
    <property type="entry name" value="FATTY ACID DESATURASE 2"/>
    <property type="match status" value="1"/>
</dbReference>
<dbReference type="AlphaFoldDB" id="A0A914YZQ3"/>
<dbReference type="SUPFAM" id="SSF55856">
    <property type="entry name" value="Cytochrome b5-like heme/steroid binding domain"/>
    <property type="match status" value="1"/>
</dbReference>
<protein>
    <submittedName>
        <fullName evidence="11">Fatty acid desaturase domain-containing protein</fullName>
    </submittedName>
</protein>
<evidence type="ECO:0000256" key="6">
    <source>
        <dbReference type="ARBA" id="ARBA00023098"/>
    </source>
</evidence>
<evidence type="ECO:0000256" key="5">
    <source>
        <dbReference type="ARBA" id="ARBA00023002"/>
    </source>
</evidence>
<dbReference type="InterPro" id="IPR012171">
    <property type="entry name" value="Fatty_acid_desaturase"/>
</dbReference>
<dbReference type="PIRSF" id="PIRSF015921">
    <property type="entry name" value="FA_sphinglp_des"/>
    <property type="match status" value="1"/>
</dbReference>
<evidence type="ECO:0000256" key="4">
    <source>
        <dbReference type="ARBA" id="ARBA00022989"/>
    </source>
</evidence>
<evidence type="ECO:0000259" key="9">
    <source>
        <dbReference type="Pfam" id="PF00487"/>
    </source>
</evidence>
<dbReference type="WBParaSite" id="PSU_v2.g5579.t1">
    <property type="protein sequence ID" value="PSU_v2.g5579.t1"/>
    <property type="gene ID" value="PSU_v2.g5579"/>
</dbReference>
<feature type="transmembrane region" description="Helical" evidence="8">
    <location>
        <begin position="321"/>
        <end position="344"/>
    </location>
</feature>
<dbReference type="Pfam" id="PF00487">
    <property type="entry name" value="FA_desaturase"/>
    <property type="match status" value="1"/>
</dbReference>
<feature type="transmembrane region" description="Helical" evidence="8">
    <location>
        <begin position="298"/>
        <end position="315"/>
    </location>
</feature>
<dbReference type="PANTHER" id="PTHR19353:SF88">
    <property type="entry name" value="DELTA(5) FATTY ACID DESATURASE FAT-4"/>
    <property type="match status" value="1"/>
</dbReference>
<keyword evidence="7 8" id="KW-0472">Membrane</keyword>
<keyword evidence="4 8" id="KW-1133">Transmembrane helix</keyword>
<evidence type="ECO:0000256" key="7">
    <source>
        <dbReference type="ARBA" id="ARBA00023136"/>
    </source>
</evidence>
<dbReference type="InterPro" id="IPR005804">
    <property type="entry name" value="FA_desaturase_dom"/>
</dbReference>
<evidence type="ECO:0000256" key="8">
    <source>
        <dbReference type="SAM" id="Phobius"/>
    </source>
</evidence>
<dbReference type="GO" id="GO:0006629">
    <property type="term" value="P:lipid metabolic process"/>
    <property type="evidence" value="ECO:0007669"/>
    <property type="project" value="UniProtKB-KW"/>
</dbReference>
<evidence type="ECO:0000256" key="2">
    <source>
        <dbReference type="ARBA" id="ARBA00009295"/>
    </source>
</evidence>
<accession>A0A914YZQ3</accession>
<proteinExistence type="inferred from homology"/>
<comment type="subcellular location">
    <subcellularLocation>
        <location evidence="1">Membrane</location>
        <topology evidence="1">Multi-pass membrane protein</topology>
    </subcellularLocation>
</comment>
<keyword evidence="6" id="KW-0443">Lipid metabolism</keyword>
<organism evidence="10 11">
    <name type="scientific">Panagrolaimus superbus</name>
    <dbReference type="NCBI Taxonomy" id="310955"/>
    <lineage>
        <taxon>Eukaryota</taxon>
        <taxon>Metazoa</taxon>
        <taxon>Ecdysozoa</taxon>
        <taxon>Nematoda</taxon>
        <taxon>Chromadorea</taxon>
        <taxon>Rhabditida</taxon>
        <taxon>Tylenchina</taxon>
        <taxon>Panagrolaimomorpha</taxon>
        <taxon>Panagrolaimoidea</taxon>
        <taxon>Panagrolaimidae</taxon>
        <taxon>Panagrolaimus</taxon>
    </lineage>
</organism>
<sequence>MVLRETDHTDFHIKVEGKWMLITKEILHSHPGGVAISSYKDRDATTVFHTFHAGSSRAYKMLQSVWKEQKDLTFNIPVEKEEVPILGLDDINMGKFDKSDEESKQITENFDKLRHKVRKMGLLKGNTTFFIGKFFQCIGIISLAIFLQSQGIYIPSALLMGLAWQQLGWMIHEYCHHQHFENHYANDLASYIVGNLLQGFSSGGWKEQHNVHHAATNVVGRDGDLDLMPFWATVASDLKFAQHASSFLLQILPYQHIYWTFGLPFLRLSWLLQSIIFVSKMDRSEFEIHRTRARYEQITLFIHWILVGLQLYYLPDNNTRLTYFLVSQLVGGFLLAHVVTYNHYSTDKFPNKSRILENYPCLQLYTTRNMRPGPFIDWLWGGLNYQIEHHLFPTMPRNNLGKVMPLVKEFCIENNLPYMVDDYFTGWKKGIEQFQNVADVAYKLKMKLM</sequence>